<dbReference type="Gene3D" id="3.40.50.12780">
    <property type="entry name" value="N-terminal domain of ligase-like"/>
    <property type="match status" value="1"/>
</dbReference>
<protein>
    <submittedName>
        <fullName evidence="2">AMP-dependent synthetase</fullName>
    </submittedName>
</protein>
<proteinExistence type="predicted"/>
<dbReference type="AlphaFoldDB" id="A0A2G1QP53"/>
<organism evidence="2 3">
    <name type="scientific">Zhengella mangrovi</name>
    <dbReference type="NCBI Taxonomy" id="1982044"/>
    <lineage>
        <taxon>Bacteria</taxon>
        <taxon>Pseudomonadati</taxon>
        <taxon>Pseudomonadota</taxon>
        <taxon>Alphaproteobacteria</taxon>
        <taxon>Hyphomicrobiales</taxon>
        <taxon>Notoacmeibacteraceae</taxon>
        <taxon>Zhengella</taxon>
    </lineage>
</organism>
<gene>
    <name evidence="2" type="ORF">CSC94_09355</name>
</gene>
<evidence type="ECO:0000313" key="3">
    <source>
        <dbReference type="Proteomes" id="UP000221168"/>
    </source>
</evidence>
<sequence>MTEYFDGLETREPAEREDALFAILPEFLARAMAAAPGLARWLDGIDPASVTSREALAKLPVLRKGELLEMQQAEPPFGGFANPDALKGNRVFMSPGPLFEPQGIGPDPWKAARAFHAAGIRPGEVIHNAFAYHMTPGGFILDEGARAYGCTVFPAGVGNTEMQVEAAAALKPTAYSGTPDFLKIMLDKAAETGRDLSSIRRALVSGGALFPSLREEYATRGVQVLQCYATAECGVIAYETADSNGAPLPGMMLNEDMIVEIVRPGTSDPVEDGEVGEVVVTTFNEAYPLVRLGTGDLSAILPGLSPCGRTNRRIRGWMGRADQRTKIKGMFVDPKQVAIVLRQHPEILKARLVVSRNGASDAMKLLIEERGDADTAAIAATLREATKLSGTVEVAEAGTLPNDGKVIADERDYAN</sequence>
<dbReference type="InterPro" id="IPR042099">
    <property type="entry name" value="ANL_N_sf"/>
</dbReference>
<accession>A0A2G1QP53</accession>
<dbReference type="RefSeq" id="WP_099306067.1">
    <property type="nucleotide sequence ID" value="NZ_PDVP01000004.1"/>
</dbReference>
<keyword evidence="3" id="KW-1185">Reference proteome</keyword>
<dbReference type="SUPFAM" id="SSF56801">
    <property type="entry name" value="Acetyl-CoA synthetase-like"/>
    <property type="match status" value="1"/>
</dbReference>
<feature type="domain" description="AMP-dependent synthetase/ligase" evidence="1">
    <location>
        <begin position="151"/>
        <end position="281"/>
    </location>
</feature>
<dbReference type="Gene3D" id="3.30.300.30">
    <property type="match status" value="1"/>
</dbReference>
<dbReference type="Proteomes" id="UP000221168">
    <property type="component" value="Unassembled WGS sequence"/>
</dbReference>
<reference evidence="2 3" key="1">
    <citation type="submission" date="2017-10" db="EMBL/GenBank/DDBJ databases">
        <title>Sedimentibacterium mangrovi gen. nov., sp. nov., a novel member of family Phyllobacteriacea isolated from mangrove sediment.</title>
        <authorList>
            <person name="Liao H."/>
            <person name="Tian Y."/>
        </authorList>
    </citation>
    <scope>NUCLEOTIDE SEQUENCE [LARGE SCALE GENOMIC DNA]</scope>
    <source>
        <strain evidence="2 3">X9-2-2</strain>
    </source>
</reference>
<evidence type="ECO:0000259" key="1">
    <source>
        <dbReference type="Pfam" id="PF00501"/>
    </source>
</evidence>
<dbReference type="EMBL" id="PDVP01000004">
    <property type="protein sequence ID" value="PHP67240.1"/>
    <property type="molecule type" value="Genomic_DNA"/>
</dbReference>
<comment type="caution">
    <text evidence="2">The sequence shown here is derived from an EMBL/GenBank/DDBJ whole genome shotgun (WGS) entry which is preliminary data.</text>
</comment>
<dbReference type="PANTHER" id="PTHR43845:SF1">
    <property type="entry name" value="BLR5969 PROTEIN"/>
    <property type="match status" value="1"/>
</dbReference>
<dbReference type="PANTHER" id="PTHR43845">
    <property type="entry name" value="BLR5969 PROTEIN"/>
    <property type="match status" value="1"/>
</dbReference>
<dbReference type="InterPro" id="IPR000873">
    <property type="entry name" value="AMP-dep_synth/lig_dom"/>
</dbReference>
<dbReference type="Pfam" id="PF00501">
    <property type="entry name" value="AMP-binding"/>
    <property type="match status" value="1"/>
</dbReference>
<name>A0A2G1QP53_9HYPH</name>
<evidence type="ECO:0000313" key="2">
    <source>
        <dbReference type="EMBL" id="PHP67240.1"/>
    </source>
</evidence>
<dbReference type="OrthoDB" id="580775at2"/>
<dbReference type="InterPro" id="IPR045851">
    <property type="entry name" value="AMP-bd_C_sf"/>
</dbReference>